<dbReference type="SMART" id="SM00220">
    <property type="entry name" value="S_TKc"/>
    <property type="match status" value="1"/>
</dbReference>
<protein>
    <recommendedName>
        <fullName evidence="1">non-specific serine/threonine protein kinase</fullName>
        <ecNumber evidence="1">2.7.11.1</ecNumber>
    </recommendedName>
</protein>
<evidence type="ECO:0000313" key="4">
    <source>
        <dbReference type="EMBL" id="KAH7328606.1"/>
    </source>
</evidence>
<dbReference type="Proteomes" id="UP000813444">
    <property type="component" value="Unassembled WGS sequence"/>
</dbReference>
<feature type="compositionally biased region" description="Basic and acidic residues" evidence="2">
    <location>
        <begin position="315"/>
        <end position="331"/>
    </location>
</feature>
<evidence type="ECO:0000256" key="2">
    <source>
        <dbReference type="SAM" id="MobiDB-lite"/>
    </source>
</evidence>
<evidence type="ECO:0000313" key="5">
    <source>
        <dbReference type="Proteomes" id="UP000813444"/>
    </source>
</evidence>
<comment type="caution">
    <text evidence="4">The sequence shown here is derived from an EMBL/GenBank/DDBJ whole genome shotgun (WGS) entry which is preliminary data.</text>
</comment>
<dbReference type="InterPro" id="IPR008271">
    <property type="entry name" value="Ser/Thr_kinase_AS"/>
</dbReference>
<gene>
    <name evidence="4" type="ORF">B0I35DRAFT_507044</name>
</gene>
<feature type="domain" description="Protein kinase" evidence="3">
    <location>
        <begin position="10"/>
        <end position="299"/>
    </location>
</feature>
<proteinExistence type="predicted"/>
<dbReference type="Gene3D" id="1.10.510.10">
    <property type="entry name" value="Transferase(Phosphotransferase) domain 1"/>
    <property type="match status" value="1"/>
</dbReference>
<dbReference type="EMBL" id="JAGPNK010000001">
    <property type="protein sequence ID" value="KAH7328606.1"/>
    <property type="molecule type" value="Genomic_DNA"/>
</dbReference>
<keyword evidence="4" id="KW-0808">Transferase</keyword>
<dbReference type="PROSITE" id="PS50011">
    <property type="entry name" value="PROTEIN_KINASE_DOM"/>
    <property type="match status" value="1"/>
</dbReference>
<keyword evidence="5" id="KW-1185">Reference proteome</keyword>
<dbReference type="InterPro" id="IPR000719">
    <property type="entry name" value="Prot_kinase_dom"/>
</dbReference>
<dbReference type="InterPro" id="IPR011009">
    <property type="entry name" value="Kinase-like_dom_sf"/>
</dbReference>
<organism evidence="4 5">
    <name type="scientific">Stachybotrys elegans</name>
    <dbReference type="NCBI Taxonomy" id="80388"/>
    <lineage>
        <taxon>Eukaryota</taxon>
        <taxon>Fungi</taxon>
        <taxon>Dikarya</taxon>
        <taxon>Ascomycota</taxon>
        <taxon>Pezizomycotina</taxon>
        <taxon>Sordariomycetes</taxon>
        <taxon>Hypocreomycetidae</taxon>
        <taxon>Hypocreales</taxon>
        <taxon>Stachybotryaceae</taxon>
        <taxon>Stachybotrys</taxon>
    </lineage>
</organism>
<dbReference type="InterPro" id="IPR050235">
    <property type="entry name" value="CK1_Ser-Thr_kinase"/>
</dbReference>
<feature type="region of interest" description="Disordered" evidence="2">
    <location>
        <begin position="315"/>
        <end position="354"/>
    </location>
</feature>
<dbReference type="AlphaFoldDB" id="A0A8K0WY77"/>
<keyword evidence="4" id="KW-0418">Kinase</keyword>
<name>A0A8K0WY77_9HYPO</name>
<feature type="compositionally biased region" description="Basic and acidic residues" evidence="2">
    <location>
        <begin position="338"/>
        <end position="354"/>
    </location>
</feature>
<evidence type="ECO:0000259" key="3">
    <source>
        <dbReference type="PROSITE" id="PS50011"/>
    </source>
</evidence>
<evidence type="ECO:0000256" key="1">
    <source>
        <dbReference type="ARBA" id="ARBA00012513"/>
    </source>
</evidence>
<dbReference type="EC" id="2.7.11.1" evidence="1"/>
<dbReference type="Pfam" id="PF00069">
    <property type="entry name" value="Pkinase"/>
    <property type="match status" value="1"/>
</dbReference>
<accession>A0A8K0WY77</accession>
<dbReference type="GO" id="GO:0004674">
    <property type="term" value="F:protein serine/threonine kinase activity"/>
    <property type="evidence" value="ECO:0007669"/>
    <property type="project" value="UniProtKB-EC"/>
</dbReference>
<reference evidence="4" key="1">
    <citation type="journal article" date="2021" name="Nat. Commun.">
        <title>Genetic determinants of endophytism in the Arabidopsis root mycobiome.</title>
        <authorList>
            <person name="Mesny F."/>
            <person name="Miyauchi S."/>
            <person name="Thiergart T."/>
            <person name="Pickel B."/>
            <person name="Atanasova L."/>
            <person name="Karlsson M."/>
            <person name="Huettel B."/>
            <person name="Barry K.W."/>
            <person name="Haridas S."/>
            <person name="Chen C."/>
            <person name="Bauer D."/>
            <person name="Andreopoulos W."/>
            <person name="Pangilinan J."/>
            <person name="LaButti K."/>
            <person name="Riley R."/>
            <person name="Lipzen A."/>
            <person name="Clum A."/>
            <person name="Drula E."/>
            <person name="Henrissat B."/>
            <person name="Kohler A."/>
            <person name="Grigoriev I.V."/>
            <person name="Martin F.M."/>
            <person name="Hacquard S."/>
        </authorList>
    </citation>
    <scope>NUCLEOTIDE SEQUENCE</scope>
    <source>
        <strain evidence="4">MPI-CAGE-CH-0235</strain>
    </source>
</reference>
<dbReference type="GO" id="GO:0005524">
    <property type="term" value="F:ATP binding"/>
    <property type="evidence" value="ECO:0007669"/>
    <property type="project" value="InterPro"/>
</dbReference>
<dbReference type="PANTHER" id="PTHR11909">
    <property type="entry name" value="CASEIN KINASE-RELATED"/>
    <property type="match status" value="1"/>
</dbReference>
<dbReference type="OrthoDB" id="5800476at2759"/>
<sequence length="354" mass="40366">MEPILIQERYQLDRKIANGGCGAVYCGIDTKTGMEVAIKLMEPDDVDGLNEIAAYRKIGKQKGFPRMLWSGVEGDFLVIIQELLGPSLSELYCYSGSKLSLKTVLWLAQQLLSRIEAIHKKKLLHMDIKPDNFLIGLKKKGNTIHAVDFGLAKEFHGDGRAEENETYEEGENASTLRYASVNNHKGLAYSWGDDLESLAYMLVFLATGELPWTGFDELDVEESDSEATVLHKMDLAKQNHILMKTKLTAAQICYGLPVEFTKFLEYARSLGFGQKPNYWYLRRLFRRRYNREGFSHDYVFDWTIRRYDEIRETMLAKEKSDDEGDESRIEDVDAGVEEAERAEETKKGEAPGET</sequence>
<dbReference type="PROSITE" id="PS00108">
    <property type="entry name" value="PROTEIN_KINASE_ST"/>
    <property type="match status" value="1"/>
</dbReference>
<dbReference type="SUPFAM" id="SSF56112">
    <property type="entry name" value="Protein kinase-like (PK-like)"/>
    <property type="match status" value="1"/>
</dbReference>